<keyword evidence="1" id="KW-0732">Signal</keyword>
<dbReference type="Proteomes" id="UP001329430">
    <property type="component" value="Chromosome 6"/>
</dbReference>
<protein>
    <recommendedName>
        <fullName evidence="2">Platelet-derived growth factor (PDGF) family profile domain-containing protein</fullName>
    </recommendedName>
</protein>
<dbReference type="Pfam" id="PF00341">
    <property type="entry name" value="PDGF"/>
    <property type="match status" value="1"/>
</dbReference>
<dbReference type="SUPFAM" id="SSF57501">
    <property type="entry name" value="Cystine-knot cytokines"/>
    <property type="match status" value="1"/>
</dbReference>
<gene>
    <name evidence="3" type="ORF">RI129_008646</name>
</gene>
<dbReference type="GO" id="GO:0008083">
    <property type="term" value="F:growth factor activity"/>
    <property type="evidence" value="ECO:0007669"/>
    <property type="project" value="InterPro"/>
</dbReference>
<evidence type="ECO:0000313" key="3">
    <source>
        <dbReference type="EMBL" id="KAK5642479.1"/>
    </source>
</evidence>
<evidence type="ECO:0000259" key="2">
    <source>
        <dbReference type="PROSITE" id="PS50278"/>
    </source>
</evidence>
<dbReference type="InterPro" id="IPR029034">
    <property type="entry name" value="Cystine-knot_cytokine"/>
</dbReference>
<sequence>MEVCKVFLYTFLEFLLLQLIKVKCEEDVDAWRVHEKRVGGFSCGPPQPRSFRLDEILNADELPDVHTHVFPKMTVLHRCDSHSGCCSSRSKECAPQLVDEIALTFRLLGSVGKGSLLKEKYIHVSATNHTRCSCQAAFDRPIK</sequence>
<name>A0AAN7VEI0_9COLE</name>
<proteinExistence type="predicted"/>
<organism evidence="3 4">
    <name type="scientific">Pyrocoelia pectoralis</name>
    <dbReference type="NCBI Taxonomy" id="417401"/>
    <lineage>
        <taxon>Eukaryota</taxon>
        <taxon>Metazoa</taxon>
        <taxon>Ecdysozoa</taxon>
        <taxon>Arthropoda</taxon>
        <taxon>Hexapoda</taxon>
        <taxon>Insecta</taxon>
        <taxon>Pterygota</taxon>
        <taxon>Neoptera</taxon>
        <taxon>Endopterygota</taxon>
        <taxon>Coleoptera</taxon>
        <taxon>Polyphaga</taxon>
        <taxon>Elateriformia</taxon>
        <taxon>Elateroidea</taxon>
        <taxon>Lampyridae</taxon>
        <taxon>Lampyrinae</taxon>
        <taxon>Pyrocoelia</taxon>
    </lineage>
</organism>
<dbReference type="GO" id="GO:0035099">
    <property type="term" value="P:hemocyte migration"/>
    <property type="evidence" value="ECO:0007669"/>
    <property type="project" value="TreeGrafter"/>
</dbReference>
<dbReference type="InterPro" id="IPR000072">
    <property type="entry name" value="PDGF/VEGF_dom"/>
</dbReference>
<dbReference type="PROSITE" id="PS50278">
    <property type="entry name" value="PDGF_2"/>
    <property type="match status" value="1"/>
</dbReference>
<dbReference type="EMBL" id="JAVRBK010000006">
    <property type="protein sequence ID" value="KAK5642479.1"/>
    <property type="molecule type" value="Genomic_DNA"/>
</dbReference>
<keyword evidence="4" id="KW-1185">Reference proteome</keyword>
<dbReference type="Gene3D" id="2.10.90.10">
    <property type="entry name" value="Cystine-knot cytokines"/>
    <property type="match status" value="1"/>
</dbReference>
<comment type="caution">
    <text evidence="3">The sequence shown here is derived from an EMBL/GenBank/DDBJ whole genome shotgun (WGS) entry which is preliminary data.</text>
</comment>
<reference evidence="3 4" key="1">
    <citation type="journal article" date="2024" name="Insects">
        <title>An Improved Chromosome-Level Genome Assembly of the Firefly Pyrocoelia pectoralis.</title>
        <authorList>
            <person name="Fu X."/>
            <person name="Meyer-Rochow V.B."/>
            <person name="Ballantyne L."/>
            <person name="Zhu X."/>
        </authorList>
    </citation>
    <scope>NUCLEOTIDE SEQUENCE [LARGE SCALE GENOMIC DNA]</scope>
    <source>
        <tissue evidence="3">Whole body</tissue>
    </source>
</reference>
<evidence type="ECO:0000256" key="1">
    <source>
        <dbReference type="SAM" id="SignalP"/>
    </source>
</evidence>
<evidence type="ECO:0000313" key="4">
    <source>
        <dbReference type="Proteomes" id="UP001329430"/>
    </source>
</evidence>
<dbReference type="GO" id="GO:0016020">
    <property type="term" value="C:membrane"/>
    <property type="evidence" value="ECO:0007669"/>
    <property type="project" value="InterPro"/>
</dbReference>
<accession>A0AAN7VEI0</accession>
<feature type="signal peptide" evidence="1">
    <location>
        <begin position="1"/>
        <end position="24"/>
    </location>
</feature>
<feature type="chain" id="PRO_5043017826" description="Platelet-derived growth factor (PDGF) family profile domain-containing protein" evidence="1">
    <location>
        <begin position="25"/>
        <end position="143"/>
    </location>
</feature>
<dbReference type="PANTHER" id="PTHR21719:SF1">
    <property type="entry name" value="FI06402P-RELATED"/>
    <property type="match status" value="1"/>
</dbReference>
<feature type="domain" description="Platelet-derived growth factor (PDGF) family profile" evidence="2">
    <location>
        <begin position="83"/>
        <end position="139"/>
    </location>
</feature>
<dbReference type="AlphaFoldDB" id="A0AAN7VEI0"/>
<dbReference type="PANTHER" id="PTHR21719">
    <property type="entry name" value="FI06402P-RELATED"/>
    <property type="match status" value="1"/>
</dbReference>